<proteinExistence type="predicted"/>
<dbReference type="AlphaFoldDB" id="G0EG68"/>
<dbReference type="InParanoid" id="G0EG68"/>
<dbReference type="EMBL" id="CP002838">
    <property type="protein sequence ID" value="AEM38316.1"/>
    <property type="molecule type" value="Genomic_DNA"/>
</dbReference>
<gene>
    <name evidence="1" type="ordered locus">Pyrfu_0445</name>
</gene>
<dbReference type="SUPFAM" id="SSF158568">
    <property type="entry name" value="AF1862-like"/>
    <property type="match status" value="1"/>
</dbReference>
<keyword evidence="2" id="KW-1185">Reference proteome</keyword>
<sequence>MSRNTPLVVAGSLVHKLYMLIQSCMGDDYCFDISISSERRQLDERRLEQAREAFRKHKGALLEALTRGERYDIKQVVEDELVRRSLRCVLGLYKCEALPTRAAHLTSHAASYGVASALIFHLSKADRSRYTTLYNSLSAASTACDVTIARHLDRECSQDGYTLILVLTVKGLEQLGILKGNLVDLSSLINAIVEAEENGAFRRSKAMILDFLVAMKRYLDGLYKG</sequence>
<organism evidence="1 2">
    <name type="scientific">Pyrolobus fumarii (strain DSM 11204 / 1A)</name>
    <dbReference type="NCBI Taxonomy" id="694429"/>
    <lineage>
        <taxon>Archaea</taxon>
        <taxon>Thermoproteota</taxon>
        <taxon>Thermoprotei</taxon>
        <taxon>Desulfurococcales</taxon>
        <taxon>Pyrodictiaceae</taxon>
        <taxon>Pyrolobus</taxon>
    </lineage>
</organism>
<evidence type="ECO:0000313" key="2">
    <source>
        <dbReference type="Proteomes" id="UP000001037"/>
    </source>
</evidence>
<dbReference type="InterPro" id="IPR023101">
    <property type="entry name" value="AF1862-like_dom_sf"/>
</dbReference>
<evidence type="ECO:0000313" key="1">
    <source>
        <dbReference type="EMBL" id="AEM38316.1"/>
    </source>
</evidence>
<evidence type="ECO:0008006" key="3">
    <source>
        <dbReference type="Google" id="ProtNLM"/>
    </source>
</evidence>
<dbReference type="eggNOG" id="arCOG02656">
    <property type="taxonomic scope" value="Archaea"/>
</dbReference>
<dbReference type="KEGG" id="pfm:Pyrfu_0445"/>
<dbReference type="Proteomes" id="UP000001037">
    <property type="component" value="Chromosome"/>
</dbReference>
<dbReference type="STRING" id="694429.Pyrfu_0445"/>
<dbReference type="GeneID" id="11140092"/>
<name>G0EG68_PYRF1</name>
<protein>
    <recommendedName>
        <fullName evidence="3">CRISPR type III-B/RAMP module-associated protein Cmr5</fullName>
    </recommendedName>
</protein>
<dbReference type="HOGENOM" id="CLU_1227695_0_0_2"/>
<accession>G0EG68</accession>
<reference evidence="1 2" key="1">
    <citation type="journal article" date="2011" name="Stand. Genomic Sci.">
        <title>Complete genome sequence of the hyperthermophilic chemolithoautotroph Pyrolobus fumarii type strain (1A).</title>
        <authorList>
            <person name="Anderson I."/>
            <person name="Goker M."/>
            <person name="Nolan M."/>
            <person name="Lucas S."/>
            <person name="Hammon N."/>
            <person name="Deshpande S."/>
            <person name="Cheng J.F."/>
            <person name="Tapia R."/>
            <person name="Han C."/>
            <person name="Goodwin L."/>
            <person name="Pitluck S."/>
            <person name="Huntemann M."/>
            <person name="Liolios K."/>
            <person name="Ivanova N."/>
            <person name="Pagani I."/>
            <person name="Mavromatis K."/>
            <person name="Ovchinikova G."/>
            <person name="Pati A."/>
            <person name="Chen A."/>
            <person name="Palaniappan K."/>
            <person name="Land M."/>
            <person name="Hauser L."/>
            <person name="Brambilla E.M."/>
            <person name="Huber H."/>
            <person name="Yasawong M."/>
            <person name="Rohde M."/>
            <person name="Spring S."/>
            <person name="Abt B."/>
            <person name="Sikorski J."/>
            <person name="Wirth R."/>
            <person name="Detter J.C."/>
            <person name="Woyke T."/>
            <person name="Bristow J."/>
            <person name="Eisen J.A."/>
            <person name="Markowitz V."/>
            <person name="Hugenholtz P."/>
            <person name="Kyrpides N.C."/>
            <person name="Klenk H.P."/>
            <person name="Lapidus A."/>
        </authorList>
    </citation>
    <scope>NUCLEOTIDE SEQUENCE [LARGE SCALE GENOMIC DNA]</scope>
    <source>
        <strain evidence="2">DSM 11204 / 1A</strain>
    </source>
</reference>
<dbReference type="RefSeq" id="WP_014025993.1">
    <property type="nucleotide sequence ID" value="NC_015931.1"/>
</dbReference>